<gene>
    <name evidence="2" type="ORF">GWI72_11770</name>
</gene>
<accession>A0A7X5JA25</accession>
<feature type="transmembrane region" description="Helical" evidence="1">
    <location>
        <begin position="56"/>
        <end position="77"/>
    </location>
</feature>
<dbReference type="InterPro" id="IPR013901">
    <property type="entry name" value="Anthrone_oxy"/>
</dbReference>
<comment type="caution">
    <text evidence="2">The sequence shown here is derived from an EMBL/GenBank/DDBJ whole genome shotgun (WGS) entry which is preliminary data.</text>
</comment>
<feature type="transmembrane region" description="Helical" evidence="1">
    <location>
        <begin position="143"/>
        <end position="163"/>
    </location>
</feature>
<dbReference type="Pfam" id="PF08592">
    <property type="entry name" value="Anthrone_oxy"/>
    <property type="match status" value="1"/>
</dbReference>
<dbReference type="EMBL" id="JAABLQ010000001">
    <property type="protein sequence ID" value="NBN78945.1"/>
    <property type="molecule type" value="Genomic_DNA"/>
</dbReference>
<keyword evidence="1" id="KW-0812">Transmembrane</keyword>
<reference evidence="3" key="1">
    <citation type="submission" date="2020-01" db="EMBL/GenBank/DDBJ databases">
        <authorList>
            <person name="Fang Y."/>
            <person name="Sun R."/>
            <person name="Nie L."/>
            <person name="He J."/>
            <person name="Hao L."/>
            <person name="Wang L."/>
            <person name="Su S."/>
            <person name="Lv E."/>
            <person name="Zhang Z."/>
            <person name="Xie R."/>
            <person name="Liu H."/>
        </authorList>
    </citation>
    <scope>NUCLEOTIDE SEQUENCE [LARGE SCALE GENOMIC DNA]</scope>
    <source>
        <strain evidence="3">XCT-53</strain>
    </source>
</reference>
<organism evidence="2 3">
    <name type="scientific">Pannonibacter tanglangensis</name>
    <dbReference type="NCBI Taxonomy" id="2750084"/>
    <lineage>
        <taxon>Bacteria</taxon>
        <taxon>Pseudomonadati</taxon>
        <taxon>Pseudomonadota</taxon>
        <taxon>Alphaproteobacteria</taxon>
        <taxon>Hyphomicrobiales</taxon>
        <taxon>Stappiaceae</taxon>
        <taxon>Pannonibacter</taxon>
    </lineage>
</organism>
<sequence length="173" mass="18201">MKRICLAAAGLSVLLSGAIFGFFYAWVCSTMWGLDAADPRVAIAAMQAMNGSVRNAVFAPAFFGTPVVLGLTGLLALRLGARGAAVAFLAGGLLYFLGGLVLTMRLNVPMNQALALVRVPDSLEEARAIWHAYSPDWQLYNQIRTVVSGLTLLAAGAGVWLLGRHSRAAAPLA</sequence>
<dbReference type="AlphaFoldDB" id="A0A7X5JA25"/>
<evidence type="ECO:0000313" key="2">
    <source>
        <dbReference type="EMBL" id="NBN78945.1"/>
    </source>
</evidence>
<keyword evidence="1" id="KW-1133">Transmembrane helix</keyword>
<dbReference type="Proteomes" id="UP000586722">
    <property type="component" value="Unassembled WGS sequence"/>
</dbReference>
<name>A0A7X5JA25_9HYPH</name>
<dbReference type="RefSeq" id="WP_161708744.1">
    <property type="nucleotide sequence ID" value="NZ_JAABLQ010000001.1"/>
</dbReference>
<keyword evidence="1" id="KW-0472">Membrane</keyword>
<evidence type="ECO:0000256" key="1">
    <source>
        <dbReference type="SAM" id="Phobius"/>
    </source>
</evidence>
<proteinExistence type="predicted"/>
<evidence type="ECO:0000313" key="3">
    <source>
        <dbReference type="Proteomes" id="UP000586722"/>
    </source>
</evidence>
<protein>
    <submittedName>
        <fullName evidence="2">DUF1772 domain-containing protein</fullName>
    </submittedName>
</protein>
<keyword evidence="3" id="KW-1185">Reference proteome</keyword>
<feature type="transmembrane region" description="Helical" evidence="1">
    <location>
        <begin position="84"/>
        <end position="104"/>
    </location>
</feature>